<comment type="subcellular location">
    <subcellularLocation>
        <location evidence="1">Host cell</location>
    </subcellularLocation>
    <subcellularLocation>
        <location evidence="2">Secreted</location>
    </subcellularLocation>
</comment>
<dbReference type="GO" id="GO:0043657">
    <property type="term" value="C:host cell"/>
    <property type="evidence" value="ECO:0007669"/>
    <property type="project" value="UniProtKB-SubCell"/>
</dbReference>
<name>W3A3J8_PHYNI</name>
<gene>
    <name evidence="5" type="ORF">F442_01340</name>
</gene>
<dbReference type="GO" id="GO:0005576">
    <property type="term" value="C:extracellular region"/>
    <property type="evidence" value="ECO:0007669"/>
    <property type="project" value="UniProtKB-SubCell"/>
</dbReference>
<evidence type="ECO:0000313" key="5">
    <source>
        <dbReference type="EMBL" id="ETP53790.1"/>
    </source>
</evidence>
<evidence type="ECO:0000313" key="6">
    <source>
        <dbReference type="Proteomes" id="UP000018948"/>
    </source>
</evidence>
<feature type="domain" description="Crinkler effector protein N-terminal" evidence="4">
    <location>
        <begin position="40"/>
        <end position="105"/>
    </location>
</feature>
<dbReference type="Proteomes" id="UP000018948">
    <property type="component" value="Unassembled WGS sequence"/>
</dbReference>
<protein>
    <recommendedName>
        <fullName evidence="4">Crinkler effector protein N-terminal domain-containing protein</fullName>
    </recommendedName>
</protein>
<dbReference type="AlphaFoldDB" id="W3A3J8"/>
<sequence length="112" mass="12579">MSVLNACHSIFSVEVLRLWCVDQQELFLSSHTFNGAHGSDKCVEVLVEESASVNSLKKAIQAEKLTITCDANEMQLFLAKKSGAWLTEAYVNDGVSDTNDLKPSQHRHDWRR</sequence>
<reference evidence="5 6" key="1">
    <citation type="submission" date="2013-11" db="EMBL/GenBank/DDBJ databases">
        <title>The Genome Sequence of Phytophthora parasitica P10297.</title>
        <authorList>
            <consortium name="The Broad Institute Genomics Platform"/>
            <person name="Russ C."/>
            <person name="Tyler B."/>
            <person name="Panabieres F."/>
            <person name="Shan W."/>
            <person name="Tripathy S."/>
            <person name="Grunwald N."/>
            <person name="Machado M."/>
            <person name="Johnson C.S."/>
            <person name="Walker B."/>
            <person name="Young S.K."/>
            <person name="Zeng Q."/>
            <person name="Gargeya S."/>
            <person name="Fitzgerald M."/>
            <person name="Haas B."/>
            <person name="Abouelleil A."/>
            <person name="Allen A.W."/>
            <person name="Alvarado L."/>
            <person name="Arachchi H.M."/>
            <person name="Berlin A.M."/>
            <person name="Chapman S.B."/>
            <person name="Gainer-Dewar J."/>
            <person name="Goldberg J."/>
            <person name="Griggs A."/>
            <person name="Gujja S."/>
            <person name="Hansen M."/>
            <person name="Howarth C."/>
            <person name="Imamovic A."/>
            <person name="Ireland A."/>
            <person name="Larimer J."/>
            <person name="McCowan C."/>
            <person name="Murphy C."/>
            <person name="Pearson M."/>
            <person name="Poon T.W."/>
            <person name="Priest M."/>
            <person name="Roberts A."/>
            <person name="Saif S."/>
            <person name="Shea T."/>
            <person name="Sisk P."/>
            <person name="Sykes S."/>
            <person name="Wortman J."/>
            <person name="Nusbaum C."/>
            <person name="Birren B."/>
        </authorList>
    </citation>
    <scope>NUCLEOTIDE SEQUENCE [LARGE SCALE GENOMIC DNA]</scope>
    <source>
        <strain evidence="5 6">P10297</strain>
    </source>
</reference>
<dbReference type="EMBL" id="ANIY01000245">
    <property type="protein sequence ID" value="ETP53790.1"/>
    <property type="molecule type" value="Genomic_DNA"/>
</dbReference>
<organism evidence="5 6">
    <name type="scientific">Phytophthora nicotianae P10297</name>
    <dbReference type="NCBI Taxonomy" id="1317064"/>
    <lineage>
        <taxon>Eukaryota</taxon>
        <taxon>Sar</taxon>
        <taxon>Stramenopiles</taxon>
        <taxon>Oomycota</taxon>
        <taxon>Peronosporomycetes</taxon>
        <taxon>Peronosporales</taxon>
        <taxon>Peronosporaceae</taxon>
        <taxon>Phytophthora</taxon>
    </lineage>
</organism>
<dbReference type="OrthoDB" id="126569at2759"/>
<evidence type="ECO:0000256" key="3">
    <source>
        <dbReference type="ARBA" id="ARBA00022525"/>
    </source>
</evidence>
<evidence type="ECO:0000259" key="4">
    <source>
        <dbReference type="Pfam" id="PF20147"/>
    </source>
</evidence>
<proteinExistence type="predicted"/>
<accession>W3A3J8</accession>
<keyword evidence="3" id="KW-0964">Secreted</keyword>
<dbReference type="InterPro" id="IPR045379">
    <property type="entry name" value="Crinkler_N"/>
</dbReference>
<evidence type="ECO:0000256" key="1">
    <source>
        <dbReference type="ARBA" id="ARBA00004340"/>
    </source>
</evidence>
<comment type="caution">
    <text evidence="5">The sequence shown here is derived from an EMBL/GenBank/DDBJ whole genome shotgun (WGS) entry which is preliminary data.</text>
</comment>
<evidence type="ECO:0000256" key="2">
    <source>
        <dbReference type="ARBA" id="ARBA00004613"/>
    </source>
</evidence>
<dbReference type="Pfam" id="PF20147">
    <property type="entry name" value="Crinkler"/>
    <property type="match status" value="1"/>
</dbReference>